<keyword evidence="6" id="KW-0813">Transport</keyword>
<evidence type="ECO:0000256" key="8">
    <source>
        <dbReference type="ARBA" id="ARBA00022660"/>
    </source>
</evidence>
<evidence type="ECO:0000256" key="15">
    <source>
        <dbReference type="ARBA" id="ARBA00032528"/>
    </source>
</evidence>
<dbReference type="InterPro" id="IPR033034">
    <property type="entry name" value="NDUFB9"/>
</dbReference>
<dbReference type="GO" id="GO:0005743">
    <property type="term" value="C:mitochondrial inner membrane"/>
    <property type="evidence" value="ECO:0007669"/>
    <property type="project" value="UniProtKB-SubCell"/>
</dbReference>
<dbReference type="AlphaFoldDB" id="A0AAF0JB66"/>
<gene>
    <name evidence="18" type="ORF">MJAP1_002912</name>
</gene>
<keyword evidence="8" id="KW-0679">Respiratory chain</keyword>
<dbReference type="RefSeq" id="XP_060122827.1">
    <property type="nucleotide sequence ID" value="XM_060266844.1"/>
</dbReference>
<evidence type="ECO:0000256" key="4">
    <source>
        <dbReference type="ARBA" id="ARBA00011790"/>
    </source>
</evidence>
<evidence type="ECO:0000256" key="13">
    <source>
        <dbReference type="ARBA" id="ARBA00023136"/>
    </source>
</evidence>
<evidence type="ECO:0000256" key="1">
    <source>
        <dbReference type="ARBA" id="ARBA00002920"/>
    </source>
</evidence>
<keyword evidence="11" id="KW-0007">Acetylation</keyword>
<keyword evidence="9" id="KW-0999">Mitochondrion inner membrane</keyword>
<name>A0AAF0JB66_9BASI</name>
<accession>A0AAF0JB66</accession>
<keyword evidence="12" id="KW-0496">Mitochondrion</keyword>
<evidence type="ECO:0000313" key="19">
    <source>
        <dbReference type="Proteomes" id="UP001217754"/>
    </source>
</evidence>
<evidence type="ECO:0000256" key="3">
    <source>
        <dbReference type="ARBA" id="ARBA00009508"/>
    </source>
</evidence>
<protein>
    <recommendedName>
        <fullName evidence="5">NADH dehydrogenase [ubiquinone] 1 beta subcomplex subunit 9</fullName>
    </recommendedName>
    <alternativeName>
        <fullName evidence="14">Complex I-B22</fullName>
    </alternativeName>
    <alternativeName>
        <fullName evidence="15">NADH-ubiquinone oxidoreductase B22 subunit</fullName>
    </alternativeName>
</protein>
<dbReference type="PANTHER" id="PTHR12868">
    <property type="entry name" value="NADH-UBIQUINONE OXIDOREDUCTASE B22 SUBUNIT"/>
    <property type="match status" value="1"/>
</dbReference>
<dbReference type="InterPro" id="IPR008011">
    <property type="entry name" value="Complex1_LYR_dom"/>
</dbReference>
<dbReference type="Proteomes" id="UP001217754">
    <property type="component" value="Chromosome 5"/>
</dbReference>
<evidence type="ECO:0000313" key="18">
    <source>
        <dbReference type="EMBL" id="WFD39930.1"/>
    </source>
</evidence>
<dbReference type="GO" id="GO:0006120">
    <property type="term" value="P:mitochondrial electron transport, NADH to ubiquinone"/>
    <property type="evidence" value="ECO:0007669"/>
    <property type="project" value="InterPro"/>
</dbReference>
<evidence type="ECO:0000256" key="10">
    <source>
        <dbReference type="ARBA" id="ARBA00022982"/>
    </source>
</evidence>
<keyword evidence="13" id="KW-0472">Membrane</keyword>
<evidence type="ECO:0000256" key="9">
    <source>
        <dbReference type="ARBA" id="ARBA00022792"/>
    </source>
</evidence>
<evidence type="ECO:0000256" key="2">
    <source>
        <dbReference type="ARBA" id="ARBA00004443"/>
    </source>
</evidence>
<sequence length="120" mass="14326">MFGTMARQTTAPSAFGTLHKQYVTSLYRRFLRDSLDWNIRRDLWRADAQHIRAEFEHNRNVRNPRELASILNRAEEKLASRKHPDPYKRTYGRKSETDRSADPRMFTDEEKSESLKDQRV</sequence>
<keyword evidence="7" id="KW-0597">Phosphoprotein</keyword>
<evidence type="ECO:0000259" key="17">
    <source>
        <dbReference type="Pfam" id="PF05347"/>
    </source>
</evidence>
<dbReference type="GeneID" id="85226563"/>
<reference evidence="18" key="1">
    <citation type="submission" date="2023-03" db="EMBL/GenBank/DDBJ databases">
        <title>Mating type loci evolution in Malassezia.</title>
        <authorList>
            <person name="Coelho M.A."/>
        </authorList>
    </citation>
    <scope>NUCLEOTIDE SEQUENCE</scope>
    <source>
        <strain evidence="18">CBS 9431</strain>
    </source>
</reference>
<evidence type="ECO:0000256" key="7">
    <source>
        <dbReference type="ARBA" id="ARBA00022553"/>
    </source>
</evidence>
<evidence type="ECO:0000256" key="5">
    <source>
        <dbReference type="ARBA" id="ARBA00018684"/>
    </source>
</evidence>
<comment type="function">
    <text evidence="1">Accessory subunit of the mitochondrial membrane respiratory chain NADH dehydrogenase (Complex I), that is believed to be not involved in catalysis. Complex I functions in the transfer of electrons from NADH to the respiratory chain. The immediate electron acceptor for the enzyme is believed to be ubiquinone.</text>
</comment>
<organism evidence="18 19">
    <name type="scientific">Malassezia japonica</name>
    <dbReference type="NCBI Taxonomy" id="223818"/>
    <lineage>
        <taxon>Eukaryota</taxon>
        <taxon>Fungi</taxon>
        <taxon>Dikarya</taxon>
        <taxon>Basidiomycota</taxon>
        <taxon>Ustilaginomycotina</taxon>
        <taxon>Malasseziomycetes</taxon>
        <taxon>Malasseziales</taxon>
        <taxon>Malasseziaceae</taxon>
        <taxon>Malassezia</taxon>
    </lineage>
</organism>
<proteinExistence type="inferred from homology"/>
<dbReference type="CDD" id="cd20263">
    <property type="entry name" value="Complex1_LYR_NDUFB9_LYRM3"/>
    <property type="match status" value="1"/>
</dbReference>
<feature type="domain" description="Complex 1 LYR protein" evidence="17">
    <location>
        <begin position="23"/>
        <end position="79"/>
    </location>
</feature>
<dbReference type="InterPro" id="IPR045292">
    <property type="entry name" value="Complex1_LYR_NDUFB9_LYRM3"/>
</dbReference>
<comment type="subunit">
    <text evidence="4">Mammalian complex I is composed of 45 different subunits.</text>
</comment>
<comment type="similarity">
    <text evidence="3">Belongs to the complex I LYR family.</text>
</comment>
<evidence type="ECO:0000256" key="16">
    <source>
        <dbReference type="SAM" id="MobiDB-lite"/>
    </source>
</evidence>
<dbReference type="PANTHER" id="PTHR12868:SF0">
    <property type="entry name" value="NADH DEHYDROGENASE [UBIQUINONE] 1 BETA SUBCOMPLEX SUBUNIT 9"/>
    <property type="match status" value="1"/>
</dbReference>
<dbReference type="EMBL" id="CP119962">
    <property type="protein sequence ID" value="WFD39930.1"/>
    <property type="molecule type" value="Genomic_DNA"/>
</dbReference>
<feature type="region of interest" description="Disordered" evidence="16">
    <location>
        <begin position="74"/>
        <end position="120"/>
    </location>
</feature>
<dbReference type="Pfam" id="PF05347">
    <property type="entry name" value="Complex1_LYR"/>
    <property type="match status" value="1"/>
</dbReference>
<keyword evidence="19" id="KW-1185">Reference proteome</keyword>
<keyword evidence="10" id="KW-0249">Electron transport</keyword>
<evidence type="ECO:0000256" key="12">
    <source>
        <dbReference type="ARBA" id="ARBA00023128"/>
    </source>
</evidence>
<evidence type="ECO:0000256" key="11">
    <source>
        <dbReference type="ARBA" id="ARBA00022990"/>
    </source>
</evidence>
<comment type="subcellular location">
    <subcellularLocation>
        <location evidence="2">Mitochondrion inner membrane</location>
        <topology evidence="2">Peripheral membrane protein</topology>
        <orientation evidence="2">Matrix side</orientation>
    </subcellularLocation>
</comment>
<evidence type="ECO:0000256" key="14">
    <source>
        <dbReference type="ARBA" id="ARBA00030192"/>
    </source>
</evidence>
<evidence type="ECO:0000256" key="6">
    <source>
        <dbReference type="ARBA" id="ARBA00022448"/>
    </source>
</evidence>